<feature type="region of interest" description="Disordered" evidence="6">
    <location>
        <begin position="968"/>
        <end position="992"/>
    </location>
</feature>
<evidence type="ECO:0000313" key="8">
    <source>
        <dbReference type="EMBL" id="CAB0034389.1"/>
    </source>
</evidence>
<evidence type="ECO:0000256" key="1">
    <source>
        <dbReference type="ARBA" id="ARBA00022723"/>
    </source>
</evidence>
<evidence type="ECO:0000256" key="5">
    <source>
        <dbReference type="SAM" id="Coils"/>
    </source>
</evidence>
<dbReference type="InterPro" id="IPR001841">
    <property type="entry name" value="Znf_RING"/>
</dbReference>
<dbReference type="InterPro" id="IPR013083">
    <property type="entry name" value="Znf_RING/FYVE/PHD"/>
</dbReference>
<accession>A0A6H5IFC6</accession>
<feature type="non-terminal residue" evidence="8">
    <location>
        <position position="1"/>
    </location>
</feature>
<sequence>RADNSRIDELVNDKLKEVDPKYVFIVAPEDADKIRENVRSMIDQLESVVDSRVEEQVRIAISKVNSMAEDAWSTSKMMLEQNKNILRQLELLNERYTEMRRQQNGLSDKFESLKKESERDADELMARVGDLETRMRLGSRERSVAPANHMQASAKLKPPTFKAEAKDKPMKYFRALQRYVTAVNSEYEHVTCVIAASLEGNASTWYDAVESRINFFADFEREFKNRYWNESVQAEWGRKVEYGKYDISNKWSRVEYASYIWGFAKELDINYTEPQLVVKLASHFDWDIKYTVRTQDIKSQAKLFDLLAFKDADTQRQRNNNSSNLTNHKNPKDTPSSSDEKAKASDENSRKARPRKTTSDWLILTTTPNASRSILVPALLTVNRQFILNCMEELIIETHLAYVHLGTKKLTKLLSERFFIKNMKHRLSQIVTSCDLCQAQGPAELAPRALVIENQPDSDLANYTRKKNLVVRTTPRKISKGHRGNKMPSGRGTSTEKPEQRHVGVQVRKEELYPLMGPQMYPPSPLDSSDDEFYFVLPEDYLPPRKGIRAAKFKEQLSQEFENIVESLVRIPTTKRDSGPRKLTIPAFEMAVPGLIFTRFASLEESTSPLIRDVVDHPYNVSLIRWARAMLSRSGTALLRPEDRQRHWATRLHRSNDGAELREAAAVPASSRWVEAGRYRLGSVDGEGPTCRQEVDVLAETLGRVLVETAEVAIPVKKAFPRSVPWWNSRLTDLKKGYNKARKRFQREREPELRSSLKLRSDLLSWRYACACWKARNASWQKLVTQSTNNNPYGFIYRMMSDKIALKAAVSTLTMGDSRTSGWAETAEAMLDGSFRDPEKPDRFVPPSREADVEPWTELEVLKAVGTMKNGKCPGEDRIEADMVKVACGVGFLQPLAVLLNACLGLERFPSSWKLGAICVLLKSPVKDRTALKSYRPGEPNTRSTADPMIVTLTDASACATHEYKGGQSTMVRQGGPTDNARSGNTKHSSSGCKSRVNEFFAYISRTKQDTSISCFSVKATQLCLRASARPGGRLCRSTGRLRALRPRRAEPGRRGYSPRLHLVPPSTTTHQRLGLSHANTLRSYQRFLAYERLLVLPPLCGPHASHPFGLPQIAGLKRELCSDSISLGDENLTYEQEMRNIDLLYADGVPGYVADVQGCLNSSDKETTHSNTDNFFAEPEPDNNPPSVPLPVRQLRSRGRPPNNSMNENPPALFNFSIGSVMPTTSSRHKSLTLASRVNIFTSTDVVFFCLYPPGAKECHVCKENAPTHVFIPCGHGICESCMKELLEARRLIWSNELKTVCSMCRTEDASIYKLCL</sequence>
<feature type="compositionally biased region" description="Basic residues" evidence="6">
    <location>
        <begin position="476"/>
        <end position="485"/>
    </location>
</feature>
<keyword evidence="9" id="KW-1185">Reference proteome</keyword>
<feature type="coiled-coil region" evidence="5">
    <location>
        <begin position="75"/>
        <end position="134"/>
    </location>
</feature>
<dbReference type="Pfam" id="PF13920">
    <property type="entry name" value="zf-C3HC4_3"/>
    <property type="match status" value="1"/>
</dbReference>
<dbReference type="CDD" id="cd16449">
    <property type="entry name" value="RING-HC"/>
    <property type="match status" value="1"/>
</dbReference>
<feature type="region of interest" description="Disordered" evidence="6">
    <location>
        <begin position="1164"/>
        <end position="1192"/>
    </location>
</feature>
<evidence type="ECO:0000256" key="4">
    <source>
        <dbReference type="PROSITE-ProRule" id="PRU00175"/>
    </source>
</evidence>
<feature type="compositionally biased region" description="Low complexity" evidence="6">
    <location>
        <begin position="317"/>
        <end position="327"/>
    </location>
</feature>
<proteinExistence type="predicted"/>
<dbReference type="InterPro" id="IPR017907">
    <property type="entry name" value="Znf_RING_CS"/>
</dbReference>
<keyword evidence="3" id="KW-0862">Zinc</keyword>
<feature type="domain" description="RING-type" evidence="7">
    <location>
        <begin position="1260"/>
        <end position="1307"/>
    </location>
</feature>
<dbReference type="Gene3D" id="1.10.340.70">
    <property type="match status" value="1"/>
</dbReference>
<feature type="region of interest" description="Disordered" evidence="6">
    <location>
        <begin position="476"/>
        <end position="504"/>
    </location>
</feature>
<dbReference type="PROSITE" id="PS00518">
    <property type="entry name" value="ZF_RING_1"/>
    <property type="match status" value="1"/>
</dbReference>
<dbReference type="EMBL" id="CADCXV010000740">
    <property type="protein sequence ID" value="CAB0034389.1"/>
    <property type="molecule type" value="Genomic_DNA"/>
</dbReference>
<feature type="compositionally biased region" description="Basic and acidic residues" evidence="6">
    <location>
        <begin position="494"/>
        <end position="504"/>
    </location>
</feature>
<keyword evidence="5" id="KW-0175">Coiled coil</keyword>
<dbReference type="SUPFAM" id="SSF57850">
    <property type="entry name" value="RING/U-box"/>
    <property type="match status" value="1"/>
</dbReference>
<dbReference type="Proteomes" id="UP000479190">
    <property type="component" value="Unassembled WGS sequence"/>
</dbReference>
<dbReference type="OrthoDB" id="7701536at2759"/>
<gene>
    <name evidence="8" type="ORF">TBRA_LOCUS6287</name>
</gene>
<name>A0A6H5IFC6_9HYME</name>
<evidence type="ECO:0000313" key="9">
    <source>
        <dbReference type="Proteomes" id="UP000479190"/>
    </source>
</evidence>
<keyword evidence="2 4" id="KW-0863">Zinc-finger</keyword>
<feature type="region of interest" description="Disordered" evidence="6">
    <location>
        <begin position="317"/>
        <end position="354"/>
    </location>
</feature>
<feature type="compositionally biased region" description="Basic and acidic residues" evidence="6">
    <location>
        <begin position="338"/>
        <end position="350"/>
    </location>
</feature>
<evidence type="ECO:0000256" key="3">
    <source>
        <dbReference type="ARBA" id="ARBA00022833"/>
    </source>
</evidence>
<dbReference type="Pfam" id="PF17921">
    <property type="entry name" value="Integrase_H2C2"/>
    <property type="match status" value="1"/>
</dbReference>
<dbReference type="SMART" id="SM00184">
    <property type="entry name" value="RING"/>
    <property type="match status" value="1"/>
</dbReference>
<evidence type="ECO:0000256" key="6">
    <source>
        <dbReference type="SAM" id="MobiDB-lite"/>
    </source>
</evidence>
<dbReference type="InterPro" id="IPR041588">
    <property type="entry name" value="Integrase_H2C2"/>
</dbReference>
<dbReference type="Gene3D" id="3.30.40.10">
    <property type="entry name" value="Zinc/RING finger domain, C3HC4 (zinc finger)"/>
    <property type="match status" value="1"/>
</dbReference>
<dbReference type="GO" id="GO:0008270">
    <property type="term" value="F:zinc ion binding"/>
    <property type="evidence" value="ECO:0007669"/>
    <property type="project" value="UniProtKB-KW"/>
</dbReference>
<evidence type="ECO:0000256" key="2">
    <source>
        <dbReference type="ARBA" id="ARBA00022771"/>
    </source>
</evidence>
<keyword evidence="1" id="KW-0479">Metal-binding</keyword>
<organism evidence="8 9">
    <name type="scientific">Trichogramma brassicae</name>
    <dbReference type="NCBI Taxonomy" id="86971"/>
    <lineage>
        <taxon>Eukaryota</taxon>
        <taxon>Metazoa</taxon>
        <taxon>Ecdysozoa</taxon>
        <taxon>Arthropoda</taxon>
        <taxon>Hexapoda</taxon>
        <taxon>Insecta</taxon>
        <taxon>Pterygota</taxon>
        <taxon>Neoptera</taxon>
        <taxon>Endopterygota</taxon>
        <taxon>Hymenoptera</taxon>
        <taxon>Apocrita</taxon>
        <taxon>Proctotrupomorpha</taxon>
        <taxon>Chalcidoidea</taxon>
        <taxon>Trichogrammatidae</taxon>
        <taxon>Trichogramma</taxon>
    </lineage>
</organism>
<protein>
    <recommendedName>
        <fullName evidence="7">RING-type domain-containing protein</fullName>
    </recommendedName>
</protein>
<evidence type="ECO:0000259" key="7">
    <source>
        <dbReference type="PROSITE" id="PS50089"/>
    </source>
</evidence>
<dbReference type="PROSITE" id="PS50089">
    <property type="entry name" value="ZF_RING_2"/>
    <property type="match status" value="1"/>
</dbReference>
<feature type="compositionally biased region" description="Polar residues" evidence="6">
    <location>
        <begin position="980"/>
        <end position="992"/>
    </location>
</feature>
<reference evidence="8 9" key="1">
    <citation type="submission" date="2020-02" db="EMBL/GenBank/DDBJ databases">
        <authorList>
            <person name="Ferguson B K."/>
        </authorList>
    </citation>
    <scope>NUCLEOTIDE SEQUENCE [LARGE SCALE GENOMIC DNA]</scope>
</reference>